<dbReference type="GO" id="GO:0008138">
    <property type="term" value="F:protein tyrosine/serine/threonine phosphatase activity"/>
    <property type="evidence" value="ECO:0007669"/>
    <property type="project" value="InterPro"/>
</dbReference>
<name>A0AAE0U1I3_9PEZI</name>
<keyword evidence="1" id="KW-0378">Hydrolase</keyword>
<dbReference type="InterPro" id="IPR020422">
    <property type="entry name" value="TYR_PHOSPHATASE_DUAL_dom"/>
</dbReference>
<feature type="region of interest" description="Disordered" evidence="3">
    <location>
        <begin position="1"/>
        <end position="74"/>
    </location>
</feature>
<evidence type="ECO:0000313" key="6">
    <source>
        <dbReference type="EMBL" id="KAK3387578.1"/>
    </source>
</evidence>
<dbReference type="SMART" id="SM00195">
    <property type="entry name" value="DSPc"/>
    <property type="match status" value="1"/>
</dbReference>
<dbReference type="InterPro" id="IPR000387">
    <property type="entry name" value="Tyr_Pase_dom"/>
</dbReference>
<accession>A0AAE0U1I3</accession>
<keyword evidence="2" id="KW-0904">Protein phosphatase</keyword>
<feature type="domain" description="Tyrosine-protein phosphatase" evidence="4">
    <location>
        <begin position="519"/>
        <end position="668"/>
    </location>
</feature>
<dbReference type="PROSITE" id="PS50054">
    <property type="entry name" value="TYR_PHOSPHATASE_DUAL"/>
    <property type="match status" value="1"/>
</dbReference>
<feature type="compositionally biased region" description="Low complexity" evidence="3">
    <location>
        <begin position="15"/>
        <end position="24"/>
    </location>
</feature>
<dbReference type="GO" id="GO:0005634">
    <property type="term" value="C:nucleus"/>
    <property type="evidence" value="ECO:0007669"/>
    <property type="project" value="GOC"/>
</dbReference>
<sequence length="702" mass="77742">MATVALPRPIAPLHSSSAGVSASSPPTPILLDTVNAQLPVPVPNKHIPECPPGPLPHDEPNTPPPSPGKEEDQTHRSLLYPPDAFPCIKSGQLSLHRIDAADVVAAIDHLSQQPLPDPSQVFPWLHGLHSGNLDQMNLLVARRRALKRTPVCLRGITIVKADGDLNVSRLKGAIAPHEFLKLGGATPDFLDLEAREGYSVRNFQIQAVKLAMTSDIVVYGEDDASVRKLAWDIAGVQQRWREKHEIQRHQLPIYNTFICVGPFTDFEEEYPEIVSVDSMGRLTGNVMDFFHQERKEMYAMAEASEVARNVWLGPTPDLSAPEEHSFDILIECSDQGRLNPGILQAIAEGCADETSRTLYVDFPSSGLIFAPTWSQAEADGILDMCKWIYHLAHGTHPSVPQTDDDGDLPMLDTPEGTRELRLRPRKILIHCADGYTESTLLGIAYYSYSTGQPIPDAWLDLHTTMERNFFAYPSDVALLSAIAPRLLQESPARAGASLSEITSLLRDEPKWFSGFDGSFPSRILDCMYLGNLGHANNPDLLRALGIGQLLSVGEMAMWRVGELEEWGPENTCIVHAVQDNGIDPLTDEFERCLEFIDRGRRNGTATLVHCRVGVSRSATICIAEVMRSLNMSFPRAYCFVRARRLNVIIQPHLRFAYELLKWEEALAIKALAADGGGTGAKRELEWGEIAREVALMNRPYAR</sequence>
<dbReference type="AlphaFoldDB" id="A0AAE0U1I3"/>
<organism evidence="6 7">
    <name type="scientific">Podospora didyma</name>
    <dbReference type="NCBI Taxonomy" id="330526"/>
    <lineage>
        <taxon>Eukaryota</taxon>
        <taxon>Fungi</taxon>
        <taxon>Dikarya</taxon>
        <taxon>Ascomycota</taxon>
        <taxon>Pezizomycotina</taxon>
        <taxon>Sordariomycetes</taxon>
        <taxon>Sordariomycetidae</taxon>
        <taxon>Sordariales</taxon>
        <taxon>Podosporaceae</taxon>
        <taxon>Podospora</taxon>
    </lineage>
</organism>
<evidence type="ECO:0000256" key="2">
    <source>
        <dbReference type="ARBA" id="ARBA00022912"/>
    </source>
</evidence>
<reference evidence="6" key="2">
    <citation type="submission" date="2023-06" db="EMBL/GenBank/DDBJ databases">
        <authorList>
            <consortium name="Lawrence Berkeley National Laboratory"/>
            <person name="Haridas S."/>
            <person name="Hensen N."/>
            <person name="Bonometti L."/>
            <person name="Westerberg I."/>
            <person name="Brannstrom I.O."/>
            <person name="Guillou S."/>
            <person name="Cros-Aarteil S."/>
            <person name="Calhoun S."/>
            <person name="Kuo A."/>
            <person name="Mondo S."/>
            <person name="Pangilinan J."/>
            <person name="Riley R."/>
            <person name="LaButti K."/>
            <person name="Andreopoulos B."/>
            <person name="Lipzen A."/>
            <person name="Chen C."/>
            <person name="Yanf M."/>
            <person name="Daum C."/>
            <person name="Ng V."/>
            <person name="Clum A."/>
            <person name="Steindorff A."/>
            <person name="Ohm R."/>
            <person name="Martin F."/>
            <person name="Silar P."/>
            <person name="Natvig D."/>
            <person name="Lalanne C."/>
            <person name="Gautier V."/>
            <person name="Ament-velasquez S.L."/>
            <person name="Kruys A."/>
            <person name="Hutchinson M.I."/>
            <person name="Powell A.J."/>
            <person name="Barry K."/>
            <person name="Miller A.N."/>
            <person name="Grigoriev I.V."/>
            <person name="Debuchy R."/>
            <person name="Gladieux P."/>
            <person name="Thoren M.H."/>
            <person name="Johannesson H."/>
        </authorList>
    </citation>
    <scope>NUCLEOTIDE SEQUENCE</scope>
    <source>
        <strain evidence="6">CBS 232.78</strain>
    </source>
</reference>
<feature type="domain" description="Tyrosine specific protein phosphatases" evidence="5">
    <location>
        <begin position="587"/>
        <end position="655"/>
    </location>
</feature>
<dbReference type="Gene3D" id="3.90.190.10">
    <property type="entry name" value="Protein tyrosine phosphatase superfamily"/>
    <property type="match status" value="1"/>
</dbReference>
<dbReference type="InterPro" id="IPR029021">
    <property type="entry name" value="Prot-tyrosine_phosphatase-like"/>
</dbReference>
<dbReference type="InterPro" id="IPR047949">
    <property type="entry name" value="PPS1_DSP"/>
</dbReference>
<dbReference type="GO" id="GO:0033260">
    <property type="term" value="P:nuclear DNA replication"/>
    <property type="evidence" value="ECO:0007669"/>
    <property type="project" value="InterPro"/>
</dbReference>
<feature type="compositionally biased region" description="Pro residues" evidence="3">
    <location>
        <begin position="49"/>
        <end position="67"/>
    </location>
</feature>
<dbReference type="PANTHER" id="PTHR47550:SF1">
    <property type="entry name" value="DUAL SPECIFICITY PROTEIN PHOSPHATASE PPS1"/>
    <property type="match status" value="1"/>
</dbReference>
<dbReference type="Proteomes" id="UP001285441">
    <property type="component" value="Unassembled WGS sequence"/>
</dbReference>
<dbReference type="InterPro" id="IPR016130">
    <property type="entry name" value="Tyr_Pase_AS"/>
</dbReference>
<dbReference type="CDD" id="cd14516">
    <property type="entry name" value="DSP_fungal_PPS1"/>
    <property type="match status" value="1"/>
</dbReference>
<evidence type="ECO:0008006" key="8">
    <source>
        <dbReference type="Google" id="ProtNLM"/>
    </source>
</evidence>
<gene>
    <name evidence="6" type="ORF">B0H63DRAFT_493769</name>
</gene>
<protein>
    <recommendedName>
        <fullName evidence="8">Protein-tyrosine-phosphatase</fullName>
    </recommendedName>
</protein>
<comment type="caution">
    <text evidence="6">The sequence shown here is derived from an EMBL/GenBank/DDBJ whole genome shotgun (WGS) entry which is preliminary data.</text>
</comment>
<evidence type="ECO:0000259" key="5">
    <source>
        <dbReference type="PROSITE" id="PS50056"/>
    </source>
</evidence>
<dbReference type="InterPro" id="IPR053239">
    <property type="entry name" value="Dual_spec_PTase"/>
</dbReference>
<dbReference type="Pfam" id="PF00782">
    <property type="entry name" value="DSPc"/>
    <property type="match status" value="1"/>
</dbReference>
<evidence type="ECO:0000313" key="7">
    <source>
        <dbReference type="Proteomes" id="UP001285441"/>
    </source>
</evidence>
<dbReference type="InterPro" id="IPR000340">
    <property type="entry name" value="Dual-sp_phosphatase_cat-dom"/>
</dbReference>
<reference evidence="6" key="1">
    <citation type="journal article" date="2023" name="Mol. Phylogenet. Evol.">
        <title>Genome-scale phylogeny and comparative genomics of the fungal order Sordariales.</title>
        <authorList>
            <person name="Hensen N."/>
            <person name="Bonometti L."/>
            <person name="Westerberg I."/>
            <person name="Brannstrom I.O."/>
            <person name="Guillou S."/>
            <person name="Cros-Aarteil S."/>
            <person name="Calhoun S."/>
            <person name="Haridas S."/>
            <person name="Kuo A."/>
            <person name="Mondo S."/>
            <person name="Pangilinan J."/>
            <person name="Riley R."/>
            <person name="LaButti K."/>
            <person name="Andreopoulos B."/>
            <person name="Lipzen A."/>
            <person name="Chen C."/>
            <person name="Yan M."/>
            <person name="Daum C."/>
            <person name="Ng V."/>
            <person name="Clum A."/>
            <person name="Steindorff A."/>
            <person name="Ohm R.A."/>
            <person name="Martin F."/>
            <person name="Silar P."/>
            <person name="Natvig D.O."/>
            <person name="Lalanne C."/>
            <person name="Gautier V."/>
            <person name="Ament-Velasquez S.L."/>
            <person name="Kruys A."/>
            <person name="Hutchinson M.I."/>
            <person name="Powell A.J."/>
            <person name="Barry K."/>
            <person name="Miller A.N."/>
            <person name="Grigoriev I.V."/>
            <person name="Debuchy R."/>
            <person name="Gladieux P."/>
            <person name="Hiltunen Thoren M."/>
            <person name="Johannesson H."/>
        </authorList>
    </citation>
    <scope>NUCLEOTIDE SEQUENCE</scope>
    <source>
        <strain evidence="6">CBS 232.78</strain>
    </source>
</reference>
<evidence type="ECO:0000256" key="1">
    <source>
        <dbReference type="ARBA" id="ARBA00022801"/>
    </source>
</evidence>
<keyword evidence="7" id="KW-1185">Reference proteome</keyword>
<evidence type="ECO:0000256" key="3">
    <source>
        <dbReference type="SAM" id="MobiDB-lite"/>
    </source>
</evidence>
<proteinExistence type="predicted"/>
<dbReference type="PROSITE" id="PS50056">
    <property type="entry name" value="TYR_PHOSPHATASE_2"/>
    <property type="match status" value="1"/>
</dbReference>
<evidence type="ECO:0000259" key="4">
    <source>
        <dbReference type="PROSITE" id="PS50054"/>
    </source>
</evidence>
<dbReference type="PANTHER" id="PTHR47550">
    <property type="entry name" value="DUAL SPECIFICITY PROTEIN PHOSPHATASE PPS1"/>
    <property type="match status" value="1"/>
</dbReference>
<dbReference type="SUPFAM" id="SSF52799">
    <property type="entry name" value="(Phosphotyrosine protein) phosphatases II"/>
    <property type="match status" value="2"/>
</dbReference>
<dbReference type="EMBL" id="JAULSW010000003">
    <property type="protein sequence ID" value="KAK3387578.1"/>
    <property type="molecule type" value="Genomic_DNA"/>
</dbReference>
<dbReference type="FunFam" id="3.90.190.10:FF:000110">
    <property type="entry name" value="PPS1p Protein phosphatase"/>
    <property type="match status" value="1"/>
</dbReference>
<dbReference type="PROSITE" id="PS00383">
    <property type="entry name" value="TYR_PHOSPHATASE_1"/>
    <property type="match status" value="1"/>
</dbReference>